<protein>
    <recommendedName>
        <fullName evidence="1">DUF7730 domain-containing protein</fullName>
    </recommendedName>
</protein>
<dbReference type="OrthoDB" id="4757095at2759"/>
<dbReference type="PANTHER" id="PTHR38790:SF4">
    <property type="entry name" value="2EXR DOMAIN-CONTAINING PROTEIN"/>
    <property type="match status" value="1"/>
</dbReference>
<gene>
    <name evidence="2" type="ORF">P280DRAFT_473832</name>
</gene>
<dbReference type="Pfam" id="PF24864">
    <property type="entry name" value="DUF7730"/>
    <property type="match status" value="1"/>
</dbReference>
<dbReference type="AlphaFoldDB" id="A0A6A6RJH8"/>
<evidence type="ECO:0000313" key="2">
    <source>
        <dbReference type="EMBL" id="KAF2635432.1"/>
    </source>
</evidence>
<dbReference type="PANTHER" id="PTHR38790">
    <property type="entry name" value="2EXR DOMAIN-CONTAINING PROTEIN-RELATED"/>
    <property type="match status" value="1"/>
</dbReference>
<reference evidence="2" key="1">
    <citation type="journal article" date="2020" name="Stud. Mycol.">
        <title>101 Dothideomycetes genomes: a test case for predicting lifestyles and emergence of pathogens.</title>
        <authorList>
            <person name="Haridas S."/>
            <person name="Albert R."/>
            <person name="Binder M."/>
            <person name="Bloem J."/>
            <person name="Labutti K."/>
            <person name="Salamov A."/>
            <person name="Andreopoulos B."/>
            <person name="Baker S."/>
            <person name="Barry K."/>
            <person name="Bills G."/>
            <person name="Bluhm B."/>
            <person name="Cannon C."/>
            <person name="Castanera R."/>
            <person name="Culley D."/>
            <person name="Daum C."/>
            <person name="Ezra D."/>
            <person name="Gonzalez J."/>
            <person name="Henrissat B."/>
            <person name="Kuo A."/>
            <person name="Liang C."/>
            <person name="Lipzen A."/>
            <person name="Lutzoni F."/>
            <person name="Magnuson J."/>
            <person name="Mondo S."/>
            <person name="Nolan M."/>
            <person name="Ohm R."/>
            <person name="Pangilinan J."/>
            <person name="Park H.-J."/>
            <person name="Ramirez L."/>
            <person name="Alfaro M."/>
            <person name="Sun H."/>
            <person name="Tritt A."/>
            <person name="Yoshinaga Y."/>
            <person name="Zwiers L.-H."/>
            <person name="Turgeon B."/>
            <person name="Goodwin S."/>
            <person name="Spatafora J."/>
            <person name="Crous P."/>
            <person name="Grigoriev I."/>
        </authorList>
    </citation>
    <scope>NUCLEOTIDE SEQUENCE</scope>
    <source>
        <strain evidence="2">CBS 473.64</strain>
    </source>
</reference>
<evidence type="ECO:0000259" key="1">
    <source>
        <dbReference type="Pfam" id="PF24864"/>
    </source>
</evidence>
<feature type="domain" description="DUF7730" evidence="1">
    <location>
        <begin position="39"/>
        <end position="260"/>
    </location>
</feature>
<keyword evidence="3" id="KW-1185">Reference proteome</keyword>
<dbReference type="EMBL" id="MU006807">
    <property type="protein sequence ID" value="KAF2635432.1"/>
    <property type="molecule type" value="Genomic_DNA"/>
</dbReference>
<evidence type="ECO:0000313" key="3">
    <source>
        <dbReference type="Proteomes" id="UP000799753"/>
    </source>
</evidence>
<proteinExistence type="predicted"/>
<dbReference type="Proteomes" id="UP000799753">
    <property type="component" value="Unassembled WGS sequence"/>
</dbReference>
<dbReference type="InterPro" id="IPR056632">
    <property type="entry name" value="DUF7730"/>
</dbReference>
<sequence length="293" mass="34118">MCFFRSRRDHRLRYQRPKKVSRKPQVPPKPPISLELRNQQAQSPLFGSWFPAELRIAIYEAVLGDLTRLTHIVPFSDGSERVGRRRCLDTGCEYPTWQHRCFDKWWIRRGNGARREVVVWSSDKLLSMLLSCHRIYSEALDILYSANHFSVKGAQGLLEMRSVVPDLQWDAIRYMNISTIFLMPLSDWPPEYPSLPPESRAKWPVACQAIQKMRGLRQLYVEINVHDAYDRTMSAKDTELFVSVLRPLNSITVPSFEVELNRVLPDTVLQQLGKTTFTTIVKQRPFNPTIFLI</sequence>
<name>A0A6A6RJH8_9PLEO</name>
<accession>A0A6A6RJH8</accession>
<organism evidence="2 3">
    <name type="scientific">Massarina eburnea CBS 473.64</name>
    <dbReference type="NCBI Taxonomy" id="1395130"/>
    <lineage>
        <taxon>Eukaryota</taxon>
        <taxon>Fungi</taxon>
        <taxon>Dikarya</taxon>
        <taxon>Ascomycota</taxon>
        <taxon>Pezizomycotina</taxon>
        <taxon>Dothideomycetes</taxon>
        <taxon>Pleosporomycetidae</taxon>
        <taxon>Pleosporales</taxon>
        <taxon>Massarineae</taxon>
        <taxon>Massarinaceae</taxon>
        <taxon>Massarina</taxon>
    </lineage>
</organism>